<dbReference type="PROSITE" id="PS01122">
    <property type="entry name" value="CASPASE_CYS"/>
    <property type="match status" value="1"/>
</dbReference>
<evidence type="ECO:0000256" key="1">
    <source>
        <dbReference type="ARBA" id="ARBA00010134"/>
    </source>
</evidence>
<keyword evidence="4" id="KW-0788">Thiol protease</keyword>
<dbReference type="InterPro" id="IPR001309">
    <property type="entry name" value="Pept_C14_p20"/>
</dbReference>
<protein>
    <submittedName>
        <fullName evidence="11">Caspase-7-like</fullName>
    </submittedName>
</protein>
<reference evidence="11" key="1">
    <citation type="submission" date="2025-08" db="UniProtKB">
        <authorList>
            <consortium name="RefSeq"/>
        </authorList>
    </citation>
    <scope>IDENTIFICATION</scope>
    <source>
        <tissue evidence="11">Testes</tissue>
    </source>
</reference>
<dbReference type="PROSITE" id="PS01121">
    <property type="entry name" value="CASPASE_HIS"/>
    <property type="match status" value="1"/>
</dbReference>
<organism evidence="10 11">
    <name type="scientific">Saccoglossus kowalevskii</name>
    <name type="common">Acorn worm</name>
    <dbReference type="NCBI Taxonomy" id="10224"/>
    <lineage>
        <taxon>Eukaryota</taxon>
        <taxon>Metazoa</taxon>
        <taxon>Hemichordata</taxon>
        <taxon>Enteropneusta</taxon>
        <taxon>Harrimaniidae</taxon>
        <taxon>Saccoglossus</taxon>
    </lineage>
</organism>
<accession>A0ABM0GIQ4</accession>
<sequence length="370" mass="41463">MESKLFDVPLTSSLKDVLHAVDELEIDPTSTENAQDYSEDSIPVENTQDDRENSTLAENTQVDSTDAAPTRGRTLGFLTHETHRRSEETDAKLGFIRCSKDSPSSPAIIQHKPADNEYEYNMSHCKRGRAIIINNVNFEHCTGLDARTGSDVDARQLVNALERLGFSVTKYDDLSIKRMTTVLRLVSRDDHSDCDCVAVAILSHGDNRGVYGTDGIIAVEKLAEYLDGDNCPTLVGKPKLFFIQACRGFKLDSGKDLTDGVGDTDETDGGYPQRIPVAADFLMCYSTPPGYYSFRNPTNGSWFVQALCQVLNRYGDTMDLLRIMTRVMKTVAYEFESRTDQAWTDKKKQMPCVVSMLTKDLYFLPKLEKR</sequence>
<keyword evidence="3" id="KW-0378">Hydrolase</keyword>
<dbReference type="InterPro" id="IPR016129">
    <property type="entry name" value="Caspase_his_AS"/>
</dbReference>
<comment type="similarity">
    <text evidence="1 6">Belongs to the peptidase C14A family.</text>
</comment>
<dbReference type="InterPro" id="IPR015917">
    <property type="entry name" value="Pept_C14A"/>
</dbReference>
<dbReference type="GeneID" id="100374606"/>
<evidence type="ECO:0000313" key="10">
    <source>
        <dbReference type="Proteomes" id="UP000694865"/>
    </source>
</evidence>
<proteinExistence type="inferred from homology"/>
<dbReference type="PIRSF" id="PIRSF038001">
    <property type="entry name" value="Caspase_ICE"/>
    <property type="match status" value="1"/>
</dbReference>
<dbReference type="CDD" id="cd00032">
    <property type="entry name" value="CASc"/>
    <property type="match status" value="1"/>
</dbReference>
<dbReference type="PRINTS" id="PR00376">
    <property type="entry name" value="IL1BCENZYME"/>
</dbReference>
<evidence type="ECO:0000256" key="4">
    <source>
        <dbReference type="ARBA" id="ARBA00022807"/>
    </source>
</evidence>
<dbReference type="PANTHER" id="PTHR10454:SF246">
    <property type="entry name" value="CASPASE-7-LIKE ISOFORM X1"/>
    <property type="match status" value="1"/>
</dbReference>
<evidence type="ECO:0000259" key="8">
    <source>
        <dbReference type="PROSITE" id="PS50207"/>
    </source>
</evidence>
<dbReference type="InterPro" id="IPR029030">
    <property type="entry name" value="Caspase-like_dom_sf"/>
</dbReference>
<dbReference type="InterPro" id="IPR002138">
    <property type="entry name" value="Pept_C14_p10"/>
</dbReference>
<evidence type="ECO:0000256" key="3">
    <source>
        <dbReference type="ARBA" id="ARBA00022801"/>
    </source>
</evidence>
<feature type="domain" description="Caspase family p10" evidence="8">
    <location>
        <begin position="271"/>
        <end position="365"/>
    </location>
</feature>
<dbReference type="InterPro" id="IPR033139">
    <property type="entry name" value="Caspase_cys_AS"/>
</dbReference>
<dbReference type="PROSITE" id="PS50207">
    <property type="entry name" value="CASPASE_P10"/>
    <property type="match status" value="1"/>
</dbReference>
<dbReference type="Gene3D" id="3.40.50.1460">
    <property type="match status" value="1"/>
</dbReference>
<dbReference type="SMART" id="SM00115">
    <property type="entry name" value="CASc"/>
    <property type="match status" value="1"/>
</dbReference>
<feature type="region of interest" description="Disordered" evidence="7">
    <location>
        <begin position="26"/>
        <end position="73"/>
    </location>
</feature>
<evidence type="ECO:0000256" key="2">
    <source>
        <dbReference type="ARBA" id="ARBA00022670"/>
    </source>
</evidence>
<dbReference type="InterPro" id="IPR002398">
    <property type="entry name" value="Pept_C14"/>
</dbReference>
<gene>
    <name evidence="11" type="primary">LOC100374606</name>
</gene>
<dbReference type="PROSITE" id="PS50208">
    <property type="entry name" value="CASPASE_P20"/>
    <property type="match status" value="1"/>
</dbReference>
<evidence type="ECO:0000256" key="7">
    <source>
        <dbReference type="SAM" id="MobiDB-lite"/>
    </source>
</evidence>
<keyword evidence="10" id="KW-1185">Reference proteome</keyword>
<dbReference type="PANTHER" id="PTHR10454">
    <property type="entry name" value="CASPASE"/>
    <property type="match status" value="1"/>
</dbReference>
<dbReference type="InterPro" id="IPR011600">
    <property type="entry name" value="Pept_C14_caspase"/>
</dbReference>
<evidence type="ECO:0000259" key="9">
    <source>
        <dbReference type="PROSITE" id="PS50208"/>
    </source>
</evidence>
<name>A0ABM0GIQ4_SACKO</name>
<evidence type="ECO:0000313" key="11">
    <source>
        <dbReference type="RefSeq" id="XP_002730721.1"/>
    </source>
</evidence>
<dbReference type="Proteomes" id="UP000694865">
    <property type="component" value="Unplaced"/>
</dbReference>
<feature type="compositionally biased region" description="Polar residues" evidence="7">
    <location>
        <begin position="54"/>
        <end position="64"/>
    </location>
</feature>
<evidence type="ECO:0000256" key="5">
    <source>
        <dbReference type="ARBA" id="ARBA00023145"/>
    </source>
</evidence>
<dbReference type="RefSeq" id="XP_002730721.1">
    <property type="nucleotide sequence ID" value="XM_002730675.2"/>
</dbReference>
<dbReference type="SUPFAM" id="SSF52129">
    <property type="entry name" value="Caspase-like"/>
    <property type="match status" value="1"/>
</dbReference>
<evidence type="ECO:0000256" key="6">
    <source>
        <dbReference type="RuleBase" id="RU003971"/>
    </source>
</evidence>
<keyword evidence="2" id="KW-0645">Protease</keyword>
<dbReference type="Pfam" id="PF00656">
    <property type="entry name" value="Peptidase_C14"/>
    <property type="match status" value="1"/>
</dbReference>
<keyword evidence="5" id="KW-0865">Zymogen</keyword>
<feature type="domain" description="Caspase family p20" evidence="9">
    <location>
        <begin position="126"/>
        <end position="250"/>
    </location>
</feature>